<feature type="signal peptide" evidence="1">
    <location>
        <begin position="1"/>
        <end position="26"/>
    </location>
</feature>
<name>A0AAD5LRQ0_PYTIN</name>
<reference evidence="3" key="1">
    <citation type="submission" date="2021-12" db="EMBL/GenBank/DDBJ databases">
        <title>Prjna785345.</title>
        <authorList>
            <person name="Rujirawat T."/>
            <person name="Krajaejun T."/>
        </authorList>
    </citation>
    <scope>NUCLEOTIDE SEQUENCE</scope>
    <source>
        <strain evidence="3">Pi057C3</strain>
    </source>
</reference>
<keyword evidence="1" id="KW-0732">Signal</keyword>
<dbReference type="InterPro" id="IPR014044">
    <property type="entry name" value="CAP_dom"/>
</dbReference>
<organism evidence="3 4">
    <name type="scientific">Pythium insidiosum</name>
    <name type="common">Pythiosis disease agent</name>
    <dbReference type="NCBI Taxonomy" id="114742"/>
    <lineage>
        <taxon>Eukaryota</taxon>
        <taxon>Sar</taxon>
        <taxon>Stramenopiles</taxon>
        <taxon>Oomycota</taxon>
        <taxon>Peronosporomycetes</taxon>
        <taxon>Pythiales</taxon>
        <taxon>Pythiaceae</taxon>
        <taxon>Pythium</taxon>
    </lineage>
</organism>
<evidence type="ECO:0000313" key="4">
    <source>
        <dbReference type="Proteomes" id="UP001209570"/>
    </source>
</evidence>
<dbReference type="SUPFAM" id="SSF55797">
    <property type="entry name" value="PR-1-like"/>
    <property type="match status" value="1"/>
</dbReference>
<proteinExistence type="predicted"/>
<dbReference type="InterPro" id="IPR035940">
    <property type="entry name" value="CAP_sf"/>
</dbReference>
<dbReference type="EMBL" id="JAKCXM010002191">
    <property type="protein sequence ID" value="KAJ0390386.1"/>
    <property type="molecule type" value="Genomic_DNA"/>
</dbReference>
<feature type="domain" description="SCP" evidence="2">
    <location>
        <begin position="42"/>
        <end position="159"/>
    </location>
</feature>
<dbReference type="Gene3D" id="3.40.33.10">
    <property type="entry name" value="CAP"/>
    <property type="match status" value="1"/>
</dbReference>
<feature type="chain" id="PRO_5042260363" description="SCP domain-containing protein" evidence="1">
    <location>
        <begin position="27"/>
        <end position="168"/>
    </location>
</feature>
<dbReference type="CDD" id="cd05379">
    <property type="entry name" value="CAP_bacterial"/>
    <property type="match status" value="1"/>
</dbReference>
<dbReference type="Proteomes" id="UP001209570">
    <property type="component" value="Unassembled WGS sequence"/>
</dbReference>
<dbReference type="PANTHER" id="PTHR31157:SF1">
    <property type="entry name" value="SCP DOMAIN-CONTAINING PROTEIN"/>
    <property type="match status" value="1"/>
</dbReference>
<sequence length="168" mass="18478">MIKSLTTAAFVNAALWCGAVVDIAEAQSPVQQQLPSMHQQLLTAVNAERAKHNLSALCSNSKLQRAAQLHSEDQAGNNFMGHTGSDGANMQTRVQRQSFTWQSLAENVAAGQRDVAAVMASWMRSSGHRRNILGDYKFFGGGYAQSSSSRFKHYWTQDFASAQYLHQV</sequence>
<comment type="caution">
    <text evidence="3">The sequence shown here is derived from an EMBL/GenBank/DDBJ whole genome shotgun (WGS) entry which is preliminary data.</text>
</comment>
<accession>A0AAD5LRQ0</accession>
<gene>
    <name evidence="3" type="ORF">P43SY_011521</name>
</gene>
<evidence type="ECO:0000256" key="1">
    <source>
        <dbReference type="SAM" id="SignalP"/>
    </source>
</evidence>
<evidence type="ECO:0000259" key="2">
    <source>
        <dbReference type="Pfam" id="PF00188"/>
    </source>
</evidence>
<dbReference type="AlphaFoldDB" id="A0AAD5LRQ0"/>
<dbReference type="PANTHER" id="PTHR31157">
    <property type="entry name" value="SCP DOMAIN-CONTAINING PROTEIN"/>
    <property type="match status" value="1"/>
</dbReference>
<protein>
    <recommendedName>
        <fullName evidence="2">SCP domain-containing protein</fullName>
    </recommendedName>
</protein>
<evidence type="ECO:0000313" key="3">
    <source>
        <dbReference type="EMBL" id="KAJ0390386.1"/>
    </source>
</evidence>
<dbReference type="Pfam" id="PF00188">
    <property type="entry name" value="CAP"/>
    <property type="match status" value="1"/>
</dbReference>
<keyword evidence="4" id="KW-1185">Reference proteome</keyword>